<keyword evidence="3" id="KW-1185">Reference proteome</keyword>
<feature type="region of interest" description="Disordered" evidence="1">
    <location>
        <begin position="444"/>
        <end position="476"/>
    </location>
</feature>
<feature type="compositionally biased region" description="Basic residues" evidence="1">
    <location>
        <begin position="167"/>
        <end position="183"/>
    </location>
</feature>
<feature type="compositionally biased region" description="Pro residues" evidence="1">
    <location>
        <begin position="143"/>
        <end position="160"/>
    </location>
</feature>
<sequence length="496" mass="52140">MSHLLDMLRSSPSTSSSRDIDLGLTQHGEDMEIDWDAILFSPPHSPVAGTSPLSLHSSCGCSSNRLSDPEVFVLGGSLAESSSSLTSPLVKLRPLHLSCRTCGSSVVSPPSSPVARYFLEIHMGPSTRSKKQSALPVNAAPPVDAPPVDAPPVDAPPVDAPPANAKAKAKAKPAPGRGRKRKLPSVDDSDTEAPTAAPASAPVPAPAPASVPASAALPALSPRPAPATASAPVPPRPAARTAPKGKSKTTAPAQTAAGGAPNPHRAAEAAIQPSTAAALASTSGPLPSIQAAEDANHGTEFPNTVEELQQELRKLKKFKLIWLKEQQTRNAPPVPSGESSSSSPLAPDDSIARPPGERGKNGWNMQTMLLLEHDGDAYNALLATTRNAVAASGLDWRKKFDEQDPGRLAVCYAQMKNEHPHLKQFKNDWACRELTLGALQNRRKTEHSKIKGLMTAKKTDRPQSKRKGFKPRPRATMAELEQAAGSGDEAENGVEI</sequence>
<evidence type="ECO:0000313" key="3">
    <source>
        <dbReference type="Proteomes" id="UP000054248"/>
    </source>
</evidence>
<reference evidence="2 3" key="1">
    <citation type="submission" date="2014-04" db="EMBL/GenBank/DDBJ databases">
        <authorList>
            <consortium name="DOE Joint Genome Institute"/>
            <person name="Kuo A."/>
            <person name="Girlanda M."/>
            <person name="Perotto S."/>
            <person name="Kohler A."/>
            <person name="Nagy L.G."/>
            <person name="Floudas D."/>
            <person name="Copeland A."/>
            <person name="Barry K.W."/>
            <person name="Cichocki N."/>
            <person name="Veneault-Fourrey C."/>
            <person name="LaButti K."/>
            <person name="Lindquist E.A."/>
            <person name="Lipzen A."/>
            <person name="Lundell T."/>
            <person name="Morin E."/>
            <person name="Murat C."/>
            <person name="Sun H."/>
            <person name="Tunlid A."/>
            <person name="Henrissat B."/>
            <person name="Grigoriev I.V."/>
            <person name="Hibbett D.S."/>
            <person name="Martin F."/>
            <person name="Nordberg H.P."/>
            <person name="Cantor M.N."/>
            <person name="Hua S.X."/>
        </authorList>
    </citation>
    <scope>NUCLEOTIDE SEQUENCE [LARGE SCALE GENOMIC DNA]</scope>
    <source>
        <strain evidence="2 3">MUT 4182</strain>
    </source>
</reference>
<dbReference type="Proteomes" id="UP000054248">
    <property type="component" value="Unassembled WGS sequence"/>
</dbReference>
<dbReference type="AlphaFoldDB" id="A0A0C3L410"/>
<feature type="compositionally biased region" description="Low complexity" evidence="1">
    <location>
        <begin position="210"/>
        <end position="231"/>
    </location>
</feature>
<dbReference type="OrthoDB" id="3271097at2759"/>
<protein>
    <submittedName>
        <fullName evidence="2">Uncharacterized protein</fullName>
    </submittedName>
</protein>
<organism evidence="2 3">
    <name type="scientific">Tulasnella calospora MUT 4182</name>
    <dbReference type="NCBI Taxonomy" id="1051891"/>
    <lineage>
        <taxon>Eukaryota</taxon>
        <taxon>Fungi</taxon>
        <taxon>Dikarya</taxon>
        <taxon>Basidiomycota</taxon>
        <taxon>Agaricomycotina</taxon>
        <taxon>Agaricomycetes</taxon>
        <taxon>Cantharellales</taxon>
        <taxon>Tulasnellaceae</taxon>
        <taxon>Tulasnella</taxon>
    </lineage>
</organism>
<feature type="region of interest" description="Disordered" evidence="1">
    <location>
        <begin position="128"/>
        <end position="290"/>
    </location>
</feature>
<dbReference type="STRING" id="1051891.A0A0C3L410"/>
<feature type="region of interest" description="Disordered" evidence="1">
    <location>
        <begin position="1"/>
        <end position="21"/>
    </location>
</feature>
<feature type="compositionally biased region" description="Polar residues" evidence="1">
    <location>
        <begin position="272"/>
        <end position="285"/>
    </location>
</feature>
<feature type="compositionally biased region" description="Low complexity" evidence="1">
    <location>
        <begin position="336"/>
        <end position="349"/>
    </location>
</feature>
<reference evidence="3" key="2">
    <citation type="submission" date="2015-01" db="EMBL/GenBank/DDBJ databases">
        <title>Evolutionary Origins and Diversification of the Mycorrhizal Mutualists.</title>
        <authorList>
            <consortium name="DOE Joint Genome Institute"/>
            <consortium name="Mycorrhizal Genomics Consortium"/>
            <person name="Kohler A."/>
            <person name="Kuo A."/>
            <person name="Nagy L.G."/>
            <person name="Floudas D."/>
            <person name="Copeland A."/>
            <person name="Barry K.W."/>
            <person name="Cichocki N."/>
            <person name="Veneault-Fourrey C."/>
            <person name="LaButti K."/>
            <person name="Lindquist E.A."/>
            <person name="Lipzen A."/>
            <person name="Lundell T."/>
            <person name="Morin E."/>
            <person name="Murat C."/>
            <person name="Riley R."/>
            <person name="Ohm R."/>
            <person name="Sun H."/>
            <person name="Tunlid A."/>
            <person name="Henrissat B."/>
            <person name="Grigoriev I.V."/>
            <person name="Hibbett D.S."/>
            <person name="Martin F."/>
        </authorList>
    </citation>
    <scope>NUCLEOTIDE SEQUENCE [LARGE SCALE GENOMIC DNA]</scope>
    <source>
        <strain evidence="3">MUT 4182</strain>
    </source>
</reference>
<accession>A0A0C3L410</accession>
<feature type="compositionally biased region" description="Low complexity" evidence="1">
    <location>
        <begin position="249"/>
        <end position="261"/>
    </location>
</feature>
<name>A0A0C3L410_9AGAM</name>
<dbReference type="HOGENOM" id="CLU_048324_0_0_1"/>
<evidence type="ECO:0000313" key="2">
    <source>
        <dbReference type="EMBL" id="KIO28558.1"/>
    </source>
</evidence>
<feature type="compositionally biased region" description="Basic residues" evidence="1">
    <location>
        <begin position="464"/>
        <end position="473"/>
    </location>
</feature>
<evidence type="ECO:0000256" key="1">
    <source>
        <dbReference type="SAM" id="MobiDB-lite"/>
    </source>
</evidence>
<dbReference type="EMBL" id="KN822993">
    <property type="protein sequence ID" value="KIO28558.1"/>
    <property type="molecule type" value="Genomic_DNA"/>
</dbReference>
<gene>
    <name evidence="2" type="ORF">M407DRAFT_22296</name>
</gene>
<feature type="region of interest" description="Disordered" evidence="1">
    <location>
        <begin position="328"/>
        <end position="361"/>
    </location>
</feature>
<proteinExistence type="predicted"/>